<proteinExistence type="predicted"/>
<protein>
    <submittedName>
        <fullName evidence="1">Uncharacterized protein</fullName>
    </submittedName>
</protein>
<organism evidence="1 2">
    <name type="scientific">Rubus argutus</name>
    <name type="common">Southern blackberry</name>
    <dbReference type="NCBI Taxonomy" id="59490"/>
    <lineage>
        <taxon>Eukaryota</taxon>
        <taxon>Viridiplantae</taxon>
        <taxon>Streptophyta</taxon>
        <taxon>Embryophyta</taxon>
        <taxon>Tracheophyta</taxon>
        <taxon>Spermatophyta</taxon>
        <taxon>Magnoliopsida</taxon>
        <taxon>eudicotyledons</taxon>
        <taxon>Gunneridae</taxon>
        <taxon>Pentapetalae</taxon>
        <taxon>rosids</taxon>
        <taxon>fabids</taxon>
        <taxon>Rosales</taxon>
        <taxon>Rosaceae</taxon>
        <taxon>Rosoideae</taxon>
        <taxon>Rosoideae incertae sedis</taxon>
        <taxon>Rubus</taxon>
    </lineage>
</organism>
<name>A0AAW1W3W8_RUBAR</name>
<keyword evidence="2" id="KW-1185">Reference proteome</keyword>
<evidence type="ECO:0000313" key="2">
    <source>
        <dbReference type="Proteomes" id="UP001457282"/>
    </source>
</evidence>
<accession>A0AAW1W3W8</accession>
<dbReference type="AlphaFoldDB" id="A0AAW1W3W8"/>
<gene>
    <name evidence="1" type="ORF">M0R45_038482</name>
</gene>
<sequence>MYTLNNSDGLFISSLLTRKVKVNKVKVENNKNQKHVAGDLTNLINYVSIEDGLQRTVKGRDCGMHKKAAVRKEPGVPQEWGVLEPHLNAGGADENWEMLSFGATQVPRCMWTLLRQPPRCFYLCSHTG</sequence>
<dbReference type="Proteomes" id="UP001457282">
    <property type="component" value="Unassembled WGS sequence"/>
</dbReference>
<dbReference type="EMBL" id="JBEDUW010000007">
    <property type="protein sequence ID" value="KAK9914720.1"/>
    <property type="molecule type" value="Genomic_DNA"/>
</dbReference>
<reference evidence="1 2" key="1">
    <citation type="journal article" date="2023" name="G3 (Bethesda)">
        <title>A chromosome-length genome assembly and annotation of blackberry (Rubus argutus, cv. 'Hillquist').</title>
        <authorList>
            <person name="Bruna T."/>
            <person name="Aryal R."/>
            <person name="Dudchenko O."/>
            <person name="Sargent D.J."/>
            <person name="Mead D."/>
            <person name="Buti M."/>
            <person name="Cavallini A."/>
            <person name="Hytonen T."/>
            <person name="Andres J."/>
            <person name="Pham M."/>
            <person name="Weisz D."/>
            <person name="Mascagni F."/>
            <person name="Usai G."/>
            <person name="Natali L."/>
            <person name="Bassil N."/>
            <person name="Fernandez G.E."/>
            <person name="Lomsadze A."/>
            <person name="Armour M."/>
            <person name="Olukolu B."/>
            <person name="Poorten T."/>
            <person name="Britton C."/>
            <person name="Davik J."/>
            <person name="Ashrafi H."/>
            <person name="Aiden E.L."/>
            <person name="Borodovsky M."/>
            <person name="Worthington M."/>
        </authorList>
    </citation>
    <scope>NUCLEOTIDE SEQUENCE [LARGE SCALE GENOMIC DNA]</scope>
    <source>
        <strain evidence="1">PI 553951</strain>
    </source>
</reference>
<comment type="caution">
    <text evidence="1">The sequence shown here is derived from an EMBL/GenBank/DDBJ whole genome shotgun (WGS) entry which is preliminary data.</text>
</comment>
<evidence type="ECO:0000313" key="1">
    <source>
        <dbReference type="EMBL" id="KAK9914720.1"/>
    </source>
</evidence>